<evidence type="ECO:0000313" key="1">
    <source>
        <dbReference type="EMBL" id="KIK00041.1"/>
    </source>
</evidence>
<proteinExistence type="predicted"/>
<protein>
    <submittedName>
        <fullName evidence="1">Uncharacterized protein</fullName>
    </submittedName>
</protein>
<gene>
    <name evidence="1" type="ORF">K443DRAFT_619798</name>
</gene>
<dbReference type="AlphaFoldDB" id="A0A0C9X4V9"/>
<sequence length="69" mass="8174">MAHATYTLYHMEHFSRREASPWRHTNAKSAVGESTVSVWSDRIVRYLRCRHSNNIQVDIISLMFMSLFM</sequence>
<keyword evidence="2" id="KW-1185">Reference proteome</keyword>
<accession>A0A0C9X4V9</accession>
<reference evidence="2" key="2">
    <citation type="submission" date="2015-01" db="EMBL/GenBank/DDBJ databases">
        <title>Evolutionary Origins and Diversification of the Mycorrhizal Mutualists.</title>
        <authorList>
            <consortium name="DOE Joint Genome Institute"/>
            <consortium name="Mycorrhizal Genomics Consortium"/>
            <person name="Kohler A."/>
            <person name="Kuo A."/>
            <person name="Nagy L.G."/>
            <person name="Floudas D."/>
            <person name="Copeland A."/>
            <person name="Barry K.W."/>
            <person name="Cichocki N."/>
            <person name="Veneault-Fourrey C."/>
            <person name="LaButti K."/>
            <person name="Lindquist E.A."/>
            <person name="Lipzen A."/>
            <person name="Lundell T."/>
            <person name="Morin E."/>
            <person name="Murat C."/>
            <person name="Riley R."/>
            <person name="Ohm R."/>
            <person name="Sun H."/>
            <person name="Tunlid A."/>
            <person name="Henrissat B."/>
            <person name="Grigoriev I.V."/>
            <person name="Hibbett D.S."/>
            <person name="Martin F."/>
        </authorList>
    </citation>
    <scope>NUCLEOTIDE SEQUENCE [LARGE SCALE GENOMIC DNA]</scope>
    <source>
        <strain evidence="2">LaAM-08-1</strain>
    </source>
</reference>
<dbReference type="EMBL" id="KN838634">
    <property type="protein sequence ID" value="KIK00041.1"/>
    <property type="molecule type" value="Genomic_DNA"/>
</dbReference>
<dbReference type="HOGENOM" id="CLU_2776341_0_0_1"/>
<evidence type="ECO:0000313" key="2">
    <source>
        <dbReference type="Proteomes" id="UP000054477"/>
    </source>
</evidence>
<dbReference type="Proteomes" id="UP000054477">
    <property type="component" value="Unassembled WGS sequence"/>
</dbReference>
<reference evidence="1 2" key="1">
    <citation type="submission" date="2014-04" db="EMBL/GenBank/DDBJ databases">
        <authorList>
            <consortium name="DOE Joint Genome Institute"/>
            <person name="Kuo A."/>
            <person name="Kohler A."/>
            <person name="Nagy L.G."/>
            <person name="Floudas D."/>
            <person name="Copeland A."/>
            <person name="Barry K.W."/>
            <person name="Cichocki N."/>
            <person name="Veneault-Fourrey C."/>
            <person name="LaButti K."/>
            <person name="Lindquist E.A."/>
            <person name="Lipzen A."/>
            <person name="Lundell T."/>
            <person name="Morin E."/>
            <person name="Murat C."/>
            <person name="Sun H."/>
            <person name="Tunlid A."/>
            <person name="Henrissat B."/>
            <person name="Grigoriev I.V."/>
            <person name="Hibbett D.S."/>
            <person name="Martin F."/>
            <person name="Nordberg H.P."/>
            <person name="Cantor M.N."/>
            <person name="Hua S.X."/>
        </authorList>
    </citation>
    <scope>NUCLEOTIDE SEQUENCE [LARGE SCALE GENOMIC DNA]</scope>
    <source>
        <strain evidence="1 2">LaAM-08-1</strain>
    </source>
</reference>
<name>A0A0C9X4V9_9AGAR</name>
<organism evidence="1 2">
    <name type="scientific">Laccaria amethystina LaAM-08-1</name>
    <dbReference type="NCBI Taxonomy" id="1095629"/>
    <lineage>
        <taxon>Eukaryota</taxon>
        <taxon>Fungi</taxon>
        <taxon>Dikarya</taxon>
        <taxon>Basidiomycota</taxon>
        <taxon>Agaricomycotina</taxon>
        <taxon>Agaricomycetes</taxon>
        <taxon>Agaricomycetidae</taxon>
        <taxon>Agaricales</taxon>
        <taxon>Agaricineae</taxon>
        <taxon>Hydnangiaceae</taxon>
        <taxon>Laccaria</taxon>
    </lineage>
</organism>